<sequence length="30" mass="3544">MLILKIEGNNINDELIINLKWGEQIKYKSI</sequence>
<organism evidence="1 2">
    <name type="scientific">Clostridium perfringens (strain ATCC 13124 / DSM 756 / JCM 1290 / NCIMB 6125 / NCTC 8237 / Type A)</name>
    <dbReference type="NCBI Taxonomy" id="195103"/>
    <lineage>
        <taxon>Bacteria</taxon>
        <taxon>Bacillati</taxon>
        <taxon>Bacillota</taxon>
        <taxon>Clostridia</taxon>
        <taxon>Eubacteriales</taxon>
        <taxon>Clostridiaceae</taxon>
        <taxon>Clostridium</taxon>
    </lineage>
</organism>
<dbReference type="Proteomes" id="UP000001823">
    <property type="component" value="Chromosome"/>
</dbReference>
<evidence type="ECO:0000313" key="2">
    <source>
        <dbReference type="Proteomes" id="UP000001823"/>
    </source>
</evidence>
<accession>A0A0H2YQM5</accession>
<dbReference type="KEGG" id="cpf:CPF_0294"/>
<evidence type="ECO:0000313" key="1">
    <source>
        <dbReference type="EMBL" id="ABG83280.1"/>
    </source>
</evidence>
<reference evidence="1 2" key="1">
    <citation type="journal article" date="2006" name="Genome Res.">
        <title>Skewed genomic variability in strains of the toxigenic bacterial pathogen, Clostridium perfringens.</title>
        <authorList>
            <person name="Myers G.S."/>
            <person name="Rasko D.A."/>
            <person name="Cheung J.K."/>
            <person name="Ravel J."/>
            <person name="Seshadri R."/>
            <person name="Deboy R.T."/>
            <person name="Ren Q."/>
            <person name="Varga J."/>
            <person name="Awad M.M."/>
            <person name="Brinkac L.M."/>
            <person name="Daugherty S.C."/>
            <person name="Haft D.H."/>
            <person name="Dodson R.J."/>
            <person name="Madupu R."/>
            <person name="Nelson W.C."/>
            <person name="Rosovitz M.J."/>
            <person name="Sullivan S.A."/>
            <person name="Khouri H."/>
            <person name="Dimitrov G.I."/>
            <person name="Watkins K.L."/>
            <person name="Mulligan S."/>
            <person name="Benton J."/>
            <person name="Radune D."/>
            <person name="Fisher D.J."/>
            <person name="Atkins H.S."/>
            <person name="Hiscox T."/>
            <person name="Jost B.H."/>
            <person name="Billington S.J."/>
            <person name="Songer J.G."/>
            <person name="McClane B.A."/>
            <person name="Titball R.W."/>
            <person name="Rood J.I."/>
            <person name="Melville S.B."/>
            <person name="Paulsen I.T."/>
        </authorList>
    </citation>
    <scope>NUCLEOTIDE SEQUENCE [LARGE SCALE GENOMIC DNA]</scope>
    <source>
        <strain evidence="2">ATCC 13124 / DSM 756 / JCM 1290 / NCIMB 6125 / NCTC 8237 / S 107 / Type A</strain>
    </source>
</reference>
<protein>
    <submittedName>
        <fullName evidence="1">Uncharacterized protein</fullName>
    </submittedName>
</protein>
<keyword evidence="2" id="KW-1185">Reference proteome</keyword>
<dbReference type="EMBL" id="CP000246">
    <property type="protein sequence ID" value="ABG83280.1"/>
    <property type="molecule type" value="Genomic_DNA"/>
</dbReference>
<gene>
    <name evidence="1" type="ordered locus">CPF_0294</name>
</gene>
<proteinExistence type="predicted"/>
<dbReference type="PaxDb" id="195103-CPF_0294"/>
<dbReference type="AlphaFoldDB" id="A0A0H2YQM5"/>
<dbReference type="HOGENOM" id="CLU_3402881_0_0_9"/>
<dbReference type="STRING" id="195103.CPF_0294"/>
<name>A0A0H2YQM5_CLOP1</name>